<dbReference type="Proteomes" id="UP000799764">
    <property type="component" value="Unassembled WGS sequence"/>
</dbReference>
<accession>A0A9P4PCK4</accession>
<gene>
    <name evidence="4" type="ORF">P171DRAFT_447207</name>
</gene>
<evidence type="ECO:0000313" key="4">
    <source>
        <dbReference type="EMBL" id="KAF2441372.1"/>
    </source>
</evidence>
<comment type="similarity">
    <text evidence="1">Belongs to the tpcK family.</text>
</comment>
<feature type="domain" description="EthD" evidence="3">
    <location>
        <begin position="32"/>
        <end position="118"/>
    </location>
</feature>
<dbReference type="Pfam" id="PF07110">
    <property type="entry name" value="EthD"/>
    <property type="match status" value="1"/>
</dbReference>
<evidence type="ECO:0000313" key="5">
    <source>
        <dbReference type="Proteomes" id="UP000799764"/>
    </source>
</evidence>
<protein>
    <recommendedName>
        <fullName evidence="3">EthD domain-containing protein</fullName>
    </recommendedName>
</protein>
<dbReference type="Gene3D" id="3.30.70.100">
    <property type="match status" value="1"/>
</dbReference>
<dbReference type="AlphaFoldDB" id="A0A9P4PCK4"/>
<dbReference type="InterPro" id="IPR011008">
    <property type="entry name" value="Dimeric_a/b-barrel"/>
</dbReference>
<evidence type="ECO:0000256" key="1">
    <source>
        <dbReference type="ARBA" id="ARBA00005986"/>
    </source>
</evidence>
<dbReference type="InterPro" id="IPR009799">
    <property type="entry name" value="EthD_dom"/>
</dbReference>
<name>A0A9P4PCK4_9PLEO</name>
<evidence type="ECO:0000256" key="2">
    <source>
        <dbReference type="SAM" id="MobiDB-lite"/>
    </source>
</evidence>
<organism evidence="4 5">
    <name type="scientific">Karstenula rhodostoma CBS 690.94</name>
    <dbReference type="NCBI Taxonomy" id="1392251"/>
    <lineage>
        <taxon>Eukaryota</taxon>
        <taxon>Fungi</taxon>
        <taxon>Dikarya</taxon>
        <taxon>Ascomycota</taxon>
        <taxon>Pezizomycotina</taxon>
        <taxon>Dothideomycetes</taxon>
        <taxon>Pleosporomycetidae</taxon>
        <taxon>Pleosporales</taxon>
        <taxon>Massarineae</taxon>
        <taxon>Didymosphaeriaceae</taxon>
        <taxon>Karstenula</taxon>
    </lineage>
</organism>
<dbReference type="OrthoDB" id="3454835at2759"/>
<dbReference type="SUPFAM" id="SSF54909">
    <property type="entry name" value="Dimeric alpha+beta barrel"/>
    <property type="match status" value="1"/>
</dbReference>
<proteinExistence type="inferred from homology"/>
<sequence>MDNHVFAFPLLRPETGSNKQPYLRLLIFINKKKAISQEAFHVWWRSVHADLAVAVEGFGGMHTTPDHKERLVKCGMQPLPFDGMGEMHVRSLDDWVAFQRSPAFVTAMGDDATNFMEGEMSVMLGYDCLIYGKTVGGGGTDGILPEPTRASGGSEVGAKAKL</sequence>
<feature type="region of interest" description="Disordered" evidence="2">
    <location>
        <begin position="142"/>
        <end position="162"/>
    </location>
</feature>
<reference evidence="4" key="1">
    <citation type="journal article" date="2020" name="Stud. Mycol.">
        <title>101 Dothideomycetes genomes: a test case for predicting lifestyles and emergence of pathogens.</title>
        <authorList>
            <person name="Haridas S."/>
            <person name="Albert R."/>
            <person name="Binder M."/>
            <person name="Bloem J."/>
            <person name="Labutti K."/>
            <person name="Salamov A."/>
            <person name="Andreopoulos B."/>
            <person name="Baker S."/>
            <person name="Barry K."/>
            <person name="Bills G."/>
            <person name="Bluhm B."/>
            <person name="Cannon C."/>
            <person name="Castanera R."/>
            <person name="Culley D."/>
            <person name="Daum C."/>
            <person name="Ezra D."/>
            <person name="Gonzalez J."/>
            <person name="Henrissat B."/>
            <person name="Kuo A."/>
            <person name="Liang C."/>
            <person name="Lipzen A."/>
            <person name="Lutzoni F."/>
            <person name="Magnuson J."/>
            <person name="Mondo S."/>
            <person name="Nolan M."/>
            <person name="Ohm R."/>
            <person name="Pangilinan J."/>
            <person name="Park H.-J."/>
            <person name="Ramirez L."/>
            <person name="Alfaro M."/>
            <person name="Sun H."/>
            <person name="Tritt A."/>
            <person name="Yoshinaga Y."/>
            <person name="Zwiers L.-H."/>
            <person name="Turgeon B."/>
            <person name="Goodwin S."/>
            <person name="Spatafora J."/>
            <person name="Crous P."/>
            <person name="Grigoriev I."/>
        </authorList>
    </citation>
    <scope>NUCLEOTIDE SEQUENCE</scope>
    <source>
        <strain evidence="4">CBS 690.94</strain>
    </source>
</reference>
<dbReference type="GO" id="GO:0016491">
    <property type="term" value="F:oxidoreductase activity"/>
    <property type="evidence" value="ECO:0007669"/>
    <property type="project" value="InterPro"/>
</dbReference>
<dbReference type="EMBL" id="MU001506">
    <property type="protein sequence ID" value="KAF2441372.1"/>
    <property type="molecule type" value="Genomic_DNA"/>
</dbReference>
<keyword evidence="5" id="KW-1185">Reference proteome</keyword>
<comment type="caution">
    <text evidence="4">The sequence shown here is derived from an EMBL/GenBank/DDBJ whole genome shotgun (WGS) entry which is preliminary data.</text>
</comment>
<evidence type="ECO:0000259" key="3">
    <source>
        <dbReference type="Pfam" id="PF07110"/>
    </source>
</evidence>